<proteinExistence type="predicted"/>
<dbReference type="InterPro" id="IPR015943">
    <property type="entry name" value="WD40/YVTN_repeat-like_dom_sf"/>
</dbReference>
<keyword evidence="1" id="KW-0812">Transmembrane</keyword>
<dbReference type="GO" id="GO:0003729">
    <property type="term" value="F:mRNA binding"/>
    <property type="evidence" value="ECO:0007669"/>
    <property type="project" value="TreeGrafter"/>
</dbReference>
<keyword evidence="2" id="KW-1185">Reference proteome</keyword>
<evidence type="ECO:0000313" key="2">
    <source>
        <dbReference type="Proteomes" id="UP000095283"/>
    </source>
</evidence>
<feature type="transmembrane region" description="Helical" evidence="1">
    <location>
        <begin position="130"/>
        <end position="149"/>
    </location>
</feature>
<dbReference type="InterPro" id="IPR032847">
    <property type="entry name" value="PRPF17"/>
</dbReference>
<dbReference type="PANTHER" id="PTHR43979:SF1">
    <property type="entry name" value="PRE-MRNA-PROCESSING FACTOR 17"/>
    <property type="match status" value="1"/>
</dbReference>
<keyword evidence="1" id="KW-1133">Transmembrane helix</keyword>
<dbReference type="WBParaSite" id="Hba_19103">
    <property type="protein sequence ID" value="Hba_19103"/>
    <property type="gene ID" value="Hba_19103"/>
</dbReference>
<name>A0A1I7XMY9_HETBA</name>
<dbReference type="PANTHER" id="PTHR43979">
    <property type="entry name" value="PRE-MRNA-PROCESSING FACTOR 17"/>
    <property type="match status" value="1"/>
</dbReference>
<sequence length="150" mass="17401">MVIVKEAEDYQGRSFLVPPAFTGVNLRADAAPDRLDFVIHCLQLILISIKLDNKFHSTIVLFLYIFFKVGYTKWGDGAKKWVVGQSMDNRIVLFQLIDDKLRFAKKKAFKGHNSAGYACTTDFSPDMRYFLLEVFLNYFISCFFHLIHIF</sequence>
<accession>A0A1I7XMY9</accession>
<dbReference type="Proteomes" id="UP000095283">
    <property type="component" value="Unplaced"/>
</dbReference>
<dbReference type="GO" id="GO:0071013">
    <property type="term" value="C:catalytic step 2 spliceosome"/>
    <property type="evidence" value="ECO:0007669"/>
    <property type="project" value="InterPro"/>
</dbReference>
<protein>
    <submittedName>
        <fullName evidence="3">CPSF_A domain-containing protein</fullName>
    </submittedName>
</protein>
<dbReference type="GO" id="GO:0000398">
    <property type="term" value="P:mRNA splicing, via spliceosome"/>
    <property type="evidence" value="ECO:0007669"/>
    <property type="project" value="InterPro"/>
</dbReference>
<organism evidence="2 3">
    <name type="scientific">Heterorhabditis bacteriophora</name>
    <name type="common">Entomopathogenic nematode worm</name>
    <dbReference type="NCBI Taxonomy" id="37862"/>
    <lineage>
        <taxon>Eukaryota</taxon>
        <taxon>Metazoa</taxon>
        <taxon>Ecdysozoa</taxon>
        <taxon>Nematoda</taxon>
        <taxon>Chromadorea</taxon>
        <taxon>Rhabditida</taxon>
        <taxon>Rhabditina</taxon>
        <taxon>Rhabditomorpha</taxon>
        <taxon>Strongyloidea</taxon>
        <taxon>Heterorhabditidae</taxon>
        <taxon>Heterorhabditis</taxon>
    </lineage>
</organism>
<dbReference type="AlphaFoldDB" id="A0A1I7XMY9"/>
<evidence type="ECO:0000313" key="3">
    <source>
        <dbReference type="WBParaSite" id="Hba_19103"/>
    </source>
</evidence>
<evidence type="ECO:0000256" key="1">
    <source>
        <dbReference type="SAM" id="Phobius"/>
    </source>
</evidence>
<keyword evidence="1" id="KW-0472">Membrane</keyword>
<dbReference type="Gene3D" id="2.130.10.10">
    <property type="entry name" value="YVTN repeat-like/Quinoprotein amine dehydrogenase"/>
    <property type="match status" value="1"/>
</dbReference>
<reference evidence="3" key="1">
    <citation type="submission" date="2016-11" db="UniProtKB">
        <authorList>
            <consortium name="WormBaseParasite"/>
        </authorList>
    </citation>
    <scope>IDENTIFICATION</scope>
</reference>